<reference evidence="3" key="1">
    <citation type="submission" date="2016-10" db="EMBL/GenBank/DDBJ databases">
        <authorList>
            <person name="de Groot N.N."/>
        </authorList>
    </citation>
    <scope>NUCLEOTIDE SEQUENCE [LARGE SCALE GENOMIC DNA]</scope>
    <source>
        <strain evidence="3">10nlg</strain>
    </source>
</reference>
<protein>
    <submittedName>
        <fullName evidence="2">Uncharacterized protein</fullName>
    </submittedName>
</protein>
<keyword evidence="1" id="KW-0812">Transmembrane</keyword>
<keyword evidence="1" id="KW-1133">Transmembrane helix</keyword>
<dbReference type="EMBL" id="FOGV01000008">
    <property type="protein sequence ID" value="SER88600.1"/>
    <property type="molecule type" value="Genomic_DNA"/>
</dbReference>
<dbReference type="Proteomes" id="UP000199318">
    <property type="component" value="Unassembled WGS sequence"/>
</dbReference>
<name>A0A1H9SUD2_9BACI</name>
<accession>A0A1H9SUD2</accession>
<evidence type="ECO:0000313" key="3">
    <source>
        <dbReference type="Proteomes" id="UP000199318"/>
    </source>
</evidence>
<gene>
    <name evidence="2" type="ORF">SAMN05444126_10823</name>
</gene>
<evidence type="ECO:0000256" key="1">
    <source>
        <dbReference type="SAM" id="Phobius"/>
    </source>
</evidence>
<dbReference type="OrthoDB" id="2474051at2"/>
<comment type="caution">
    <text evidence="2">The sequence shown here is derived from an EMBL/GenBank/DDBJ whole genome shotgun (WGS) entry which is preliminary data.</text>
</comment>
<proteinExistence type="predicted"/>
<keyword evidence="3" id="KW-1185">Reference proteome</keyword>
<feature type="transmembrane region" description="Helical" evidence="1">
    <location>
        <begin position="6"/>
        <end position="25"/>
    </location>
</feature>
<feature type="transmembrane region" description="Helical" evidence="1">
    <location>
        <begin position="74"/>
        <end position="93"/>
    </location>
</feature>
<feature type="transmembrane region" description="Helical" evidence="1">
    <location>
        <begin position="45"/>
        <end position="62"/>
    </location>
</feature>
<keyword evidence="1" id="KW-0472">Membrane</keyword>
<dbReference type="AlphaFoldDB" id="A0A1H9SUD2"/>
<sequence length="106" mass="12594">MFSFLFLILSPFFIIALYIFLKFMWRPEAKDEKGKQILTKAYRNALPIFPIGWLIIEGYDRFIQPLSLEIYRDVITMFMWLTFIVLGFSIAVLNKEARQSPSYNIN</sequence>
<dbReference type="RefSeq" id="WP_093072537.1">
    <property type="nucleotide sequence ID" value="NZ_FOGV01000008.1"/>
</dbReference>
<evidence type="ECO:0000313" key="2">
    <source>
        <dbReference type="EMBL" id="SER88600.1"/>
    </source>
</evidence>
<organism evidence="2 3">
    <name type="scientific">Salisediminibacterium halotolerans</name>
    <dbReference type="NCBI Taxonomy" id="517425"/>
    <lineage>
        <taxon>Bacteria</taxon>
        <taxon>Bacillati</taxon>
        <taxon>Bacillota</taxon>
        <taxon>Bacilli</taxon>
        <taxon>Bacillales</taxon>
        <taxon>Bacillaceae</taxon>
        <taxon>Salisediminibacterium</taxon>
    </lineage>
</organism>